<reference evidence="1 2" key="1">
    <citation type="submission" date="2018-11" db="EMBL/GenBank/DDBJ databases">
        <authorList>
            <consortium name="Pathogen Informatics"/>
        </authorList>
    </citation>
    <scope>NUCLEOTIDE SEQUENCE [LARGE SCALE GENOMIC DNA]</scope>
</reference>
<keyword evidence="2" id="KW-1185">Reference proteome</keyword>
<protein>
    <submittedName>
        <fullName evidence="1">Uncharacterized protein</fullName>
    </submittedName>
</protein>
<dbReference type="Proteomes" id="UP000270094">
    <property type="component" value="Unassembled WGS sequence"/>
</dbReference>
<proteinExistence type="predicted"/>
<name>A0A3P7I091_STRVU</name>
<organism evidence="1 2">
    <name type="scientific">Strongylus vulgaris</name>
    <name type="common">Blood worm</name>
    <dbReference type="NCBI Taxonomy" id="40348"/>
    <lineage>
        <taxon>Eukaryota</taxon>
        <taxon>Metazoa</taxon>
        <taxon>Ecdysozoa</taxon>
        <taxon>Nematoda</taxon>
        <taxon>Chromadorea</taxon>
        <taxon>Rhabditida</taxon>
        <taxon>Rhabditina</taxon>
        <taxon>Rhabditomorpha</taxon>
        <taxon>Strongyloidea</taxon>
        <taxon>Strongylidae</taxon>
        <taxon>Strongylus</taxon>
    </lineage>
</organism>
<accession>A0A3P7I091</accession>
<evidence type="ECO:0000313" key="1">
    <source>
        <dbReference type="EMBL" id="VDM65910.1"/>
    </source>
</evidence>
<gene>
    <name evidence="1" type="ORF">SVUK_LOCUS908</name>
</gene>
<dbReference type="AlphaFoldDB" id="A0A3P7I091"/>
<evidence type="ECO:0000313" key="2">
    <source>
        <dbReference type="Proteomes" id="UP000270094"/>
    </source>
</evidence>
<sequence>MKVRTGPSGSASQLLTILDGLHDAEWLQEDMDTAHQLCLLQRCRRKVAPEVGSADMDWQMCAASFDVPRPQRRATVGKR</sequence>
<dbReference type="EMBL" id="UYYB01001655">
    <property type="protein sequence ID" value="VDM65910.1"/>
    <property type="molecule type" value="Genomic_DNA"/>
</dbReference>